<evidence type="ECO:0000313" key="7">
    <source>
        <dbReference type="EMBL" id="RKR06306.1"/>
    </source>
</evidence>
<feature type="transmembrane region" description="Helical" evidence="6">
    <location>
        <begin position="233"/>
        <end position="255"/>
    </location>
</feature>
<feature type="transmembrane region" description="Helical" evidence="6">
    <location>
        <begin position="275"/>
        <end position="292"/>
    </location>
</feature>
<feature type="transmembrane region" description="Helical" evidence="6">
    <location>
        <begin position="156"/>
        <end position="176"/>
    </location>
</feature>
<evidence type="ECO:0000256" key="6">
    <source>
        <dbReference type="SAM" id="Phobius"/>
    </source>
</evidence>
<keyword evidence="3 6" id="KW-0812">Transmembrane</keyword>
<dbReference type="GO" id="GO:0022857">
    <property type="term" value="F:transmembrane transporter activity"/>
    <property type="evidence" value="ECO:0007669"/>
    <property type="project" value="InterPro"/>
</dbReference>
<proteinExistence type="predicted"/>
<evidence type="ECO:0000256" key="5">
    <source>
        <dbReference type="ARBA" id="ARBA00023136"/>
    </source>
</evidence>
<feature type="transmembrane region" description="Helical" evidence="6">
    <location>
        <begin position="323"/>
        <end position="350"/>
    </location>
</feature>
<dbReference type="SUPFAM" id="SSF103473">
    <property type="entry name" value="MFS general substrate transporter"/>
    <property type="match status" value="1"/>
</dbReference>
<reference evidence="7 8" key="1">
    <citation type="submission" date="2018-10" db="EMBL/GenBank/DDBJ databases">
        <title>Genomic Encyclopedia of Type Strains, Phase IV (KMG-IV): sequencing the most valuable type-strain genomes for metagenomic binning, comparative biology and taxonomic classification.</title>
        <authorList>
            <person name="Goeker M."/>
        </authorList>
    </citation>
    <scope>NUCLEOTIDE SEQUENCE [LARGE SCALE GENOMIC DNA]</scope>
    <source>
        <strain evidence="7 8">DSM 23229</strain>
    </source>
</reference>
<dbReference type="Gene3D" id="1.20.1250.20">
    <property type="entry name" value="MFS general substrate transporter like domains"/>
    <property type="match status" value="2"/>
</dbReference>
<evidence type="ECO:0000256" key="3">
    <source>
        <dbReference type="ARBA" id="ARBA00022692"/>
    </source>
</evidence>
<comment type="subcellular location">
    <subcellularLocation>
        <location evidence="1">Membrane</location>
        <topology evidence="1">Multi-pass membrane protein</topology>
    </subcellularLocation>
</comment>
<dbReference type="InterPro" id="IPR004752">
    <property type="entry name" value="AmpG_permease/AT-1"/>
</dbReference>
<keyword evidence="2" id="KW-0813">Transport</keyword>
<evidence type="ECO:0000256" key="1">
    <source>
        <dbReference type="ARBA" id="ARBA00004141"/>
    </source>
</evidence>
<dbReference type="NCBIfam" id="TIGR00901">
    <property type="entry name" value="2A0125"/>
    <property type="match status" value="1"/>
</dbReference>
<dbReference type="PANTHER" id="PTHR12778:SF10">
    <property type="entry name" value="MAJOR FACILITATOR SUPERFAMILY DOMAIN-CONTAINING PROTEIN 3"/>
    <property type="match status" value="1"/>
</dbReference>
<accession>A0A420WYQ3</accession>
<name>A0A420WYQ3_9GAMM</name>
<dbReference type="GO" id="GO:0016020">
    <property type="term" value="C:membrane"/>
    <property type="evidence" value="ECO:0007669"/>
    <property type="project" value="UniProtKB-SubCell"/>
</dbReference>
<dbReference type="PANTHER" id="PTHR12778">
    <property type="entry name" value="SOLUTE CARRIER FAMILY 33 ACETYL-COA TRANSPORTER -RELATED"/>
    <property type="match status" value="1"/>
</dbReference>
<feature type="transmembrane region" description="Helical" evidence="6">
    <location>
        <begin position="116"/>
        <end position="136"/>
    </location>
</feature>
<keyword evidence="8" id="KW-1185">Reference proteome</keyword>
<feature type="transmembrane region" description="Helical" evidence="6">
    <location>
        <begin position="389"/>
        <end position="408"/>
    </location>
</feature>
<dbReference type="Proteomes" id="UP000281975">
    <property type="component" value="Unassembled WGS sequence"/>
</dbReference>
<evidence type="ECO:0000256" key="4">
    <source>
        <dbReference type="ARBA" id="ARBA00022989"/>
    </source>
</evidence>
<feature type="transmembrane region" description="Helical" evidence="6">
    <location>
        <begin position="299"/>
        <end position="317"/>
    </location>
</feature>
<keyword evidence="5 6" id="KW-0472">Membrane</keyword>
<dbReference type="InterPro" id="IPR011701">
    <property type="entry name" value="MFS"/>
</dbReference>
<dbReference type="Pfam" id="PF07690">
    <property type="entry name" value="MFS_1"/>
    <property type="match status" value="1"/>
</dbReference>
<dbReference type="AlphaFoldDB" id="A0A420WYQ3"/>
<gene>
    <name evidence="7" type="ORF">C7446_1248</name>
</gene>
<comment type="caution">
    <text evidence="7">The sequence shown here is derived from an EMBL/GenBank/DDBJ whole genome shotgun (WGS) entry which is preliminary data.</text>
</comment>
<feature type="transmembrane region" description="Helical" evidence="6">
    <location>
        <begin position="20"/>
        <end position="39"/>
    </location>
</feature>
<feature type="transmembrane region" description="Helical" evidence="6">
    <location>
        <begin position="51"/>
        <end position="70"/>
    </location>
</feature>
<feature type="transmembrane region" description="Helical" evidence="6">
    <location>
        <begin position="362"/>
        <end position="383"/>
    </location>
</feature>
<keyword evidence="4 6" id="KW-1133">Transmembrane helix</keyword>
<feature type="transmembrane region" description="Helical" evidence="6">
    <location>
        <begin position="182"/>
        <end position="202"/>
    </location>
</feature>
<feature type="transmembrane region" description="Helical" evidence="6">
    <location>
        <begin position="91"/>
        <end position="110"/>
    </location>
</feature>
<evidence type="ECO:0000256" key="2">
    <source>
        <dbReference type="ARBA" id="ARBA00022448"/>
    </source>
</evidence>
<dbReference type="CDD" id="cd17486">
    <property type="entry name" value="MFS_AmpG_like"/>
    <property type="match status" value="1"/>
</dbReference>
<dbReference type="InterPro" id="IPR036259">
    <property type="entry name" value="MFS_trans_sf"/>
</dbReference>
<dbReference type="EMBL" id="RBIN01000003">
    <property type="protein sequence ID" value="RKR06306.1"/>
    <property type="molecule type" value="Genomic_DNA"/>
</dbReference>
<sequence>MYQRIGRHTLISARSLKAVVIRHGITFMMGLASGLPLLLTGSVMQAWMTDAGVSLDAVGVLALVGIPYTLKFLWAPLLDRLPPPLMGRRRGWLSLIQFVLALLIMLLSMFDPGHLPLAVGVMALLVSFFSASQDIVIDAYRREHLPERELGLGSSFYVYGYRIGTLIASGAGLMLADQVGFQTTYLIMGLLLGGCILITLLAPEPTAAQPDTSLDWRNTFLEPIRNFLDRSGAWWLLLFILLYKLGDSVATNLTIPFYKEIGFSNTEIGTTVKLFGVWMIMAGTMLGGALIVRLGIYRSLWWFGLLQMVSTAGFIWLNHVGHSLTALAAVVSFENLAAGMGTAAFVAFMAALTDKRFTAGQYALLSSIMGLPRVIIASPSGVLADAVGWDLFFLICTLAALPGLAMLWRFREWRDQLEAGRQHDQPAEAIE</sequence>
<organism evidence="7 8">
    <name type="scientific">Kushneria sinocarnis</name>
    <dbReference type="NCBI Taxonomy" id="595502"/>
    <lineage>
        <taxon>Bacteria</taxon>
        <taxon>Pseudomonadati</taxon>
        <taxon>Pseudomonadota</taxon>
        <taxon>Gammaproteobacteria</taxon>
        <taxon>Oceanospirillales</taxon>
        <taxon>Halomonadaceae</taxon>
        <taxon>Kushneria</taxon>
    </lineage>
</organism>
<evidence type="ECO:0000313" key="8">
    <source>
        <dbReference type="Proteomes" id="UP000281975"/>
    </source>
</evidence>
<protein>
    <submittedName>
        <fullName evidence="7">PAT family beta-lactamase induction signal transducer AmpG</fullName>
    </submittedName>
</protein>